<evidence type="ECO:0000256" key="1">
    <source>
        <dbReference type="ARBA" id="ARBA00023015"/>
    </source>
</evidence>
<sequence>MSAREEFDAAPSATPADALEDPALLRRLLRAKDRMDAASHEAWPVRRLAAVSGVSEAHFARSFKRAFGLPPHRYLLSRRIEQATTLLRDTDLAITDIAFATGWESLGTFGRIFRDITGTSPSAMRVAARASVAEPGSVPACVLKAAQRPDLTMAVLEKRRRAAKATVRPSTSTRPKARETG</sequence>
<dbReference type="PROSITE" id="PS01124">
    <property type="entry name" value="HTH_ARAC_FAMILY_2"/>
    <property type="match status" value="1"/>
</dbReference>
<name>A0A1A5X934_9BURK</name>
<dbReference type="Proteomes" id="UP000183529">
    <property type="component" value="Unassembled WGS sequence"/>
</dbReference>
<dbReference type="AlphaFoldDB" id="A0A1A5X934"/>
<keyword evidence="2" id="KW-0238">DNA-binding</keyword>
<dbReference type="OrthoDB" id="9816344at2"/>
<dbReference type="Pfam" id="PF12833">
    <property type="entry name" value="HTH_18"/>
    <property type="match status" value="1"/>
</dbReference>
<evidence type="ECO:0000313" key="9">
    <source>
        <dbReference type="Proteomes" id="UP000247515"/>
    </source>
</evidence>
<organism evidence="7 8">
    <name type="scientific">Paraburkholderia tropica</name>
    <dbReference type="NCBI Taxonomy" id="92647"/>
    <lineage>
        <taxon>Bacteria</taxon>
        <taxon>Pseudomonadati</taxon>
        <taxon>Pseudomonadota</taxon>
        <taxon>Betaproteobacteria</taxon>
        <taxon>Burkholderiales</taxon>
        <taxon>Burkholderiaceae</taxon>
        <taxon>Paraburkholderia</taxon>
    </lineage>
</organism>
<gene>
    <name evidence="6" type="ORF">C7400_102249</name>
    <name evidence="7" type="ORF">SAMN05216550_101242</name>
</gene>
<keyword evidence="3" id="KW-0804">Transcription</keyword>
<dbReference type="RefSeq" id="WP_065061638.1">
    <property type="nucleotide sequence ID" value="NZ_CADFGN010000005.1"/>
</dbReference>
<reference evidence="7 8" key="1">
    <citation type="submission" date="2016-10" db="EMBL/GenBank/DDBJ databases">
        <authorList>
            <person name="Varghese N."/>
            <person name="Submissions S."/>
        </authorList>
    </citation>
    <scope>NUCLEOTIDE SEQUENCE [LARGE SCALE GENOMIC DNA]</scope>
    <source>
        <strain evidence="7 8">LMG 22274</strain>
    </source>
</reference>
<dbReference type="Proteomes" id="UP000247515">
    <property type="component" value="Unassembled WGS sequence"/>
</dbReference>
<evidence type="ECO:0000313" key="8">
    <source>
        <dbReference type="Proteomes" id="UP000183529"/>
    </source>
</evidence>
<evidence type="ECO:0000256" key="4">
    <source>
        <dbReference type="SAM" id="MobiDB-lite"/>
    </source>
</evidence>
<dbReference type="SMART" id="SM00342">
    <property type="entry name" value="HTH_ARAC"/>
    <property type="match status" value="1"/>
</dbReference>
<evidence type="ECO:0000313" key="6">
    <source>
        <dbReference type="EMBL" id="PXX19824.1"/>
    </source>
</evidence>
<dbReference type="Gene3D" id="1.10.10.60">
    <property type="entry name" value="Homeodomain-like"/>
    <property type="match status" value="2"/>
</dbReference>
<dbReference type="GO" id="GO:0003700">
    <property type="term" value="F:DNA-binding transcription factor activity"/>
    <property type="evidence" value="ECO:0007669"/>
    <property type="project" value="InterPro"/>
</dbReference>
<evidence type="ECO:0000256" key="2">
    <source>
        <dbReference type="ARBA" id="ARBA00023125"/>
    </source>
</evidence>
<feature type="region of interest" description="Disordered" evidence="4">
    <location>
        <begin position="159"/>
        <end position="181"/>
    </location>
</feature>
<dbReference type="SUPFAM" id="SSF46689">
    <property type="entry name" value="Homeodomain-like"/>
    <property type="match status" value="2"/>
</dbReference>
<comment type="caution">
    <text evidence="7">The sequence shown here is derived from an EMBL/GenBank/DDBJ whole genome shotgun (WGS) entry which is preliminary data.</text>
</comment>
<dbReference type="GO" id="GO:0043565">
    <property type="term" value="F:sequence-specific DNA binding"/>
    <property type="evidence" value="ECO:0007669"/>
    <property type="project" value="InterPro"/>
</dbReference>
<reference evidence="6 9" key="2">
    <citation type="submission" date="2018-05" db="EMBL/GenBank/DDBJ databases">
        <title>Genomic Encyclopedia of Type Strains, Phase IV (KMG-V): Genome sequencing to study the core and pangenomes of soil and plant-associated prokaryotes.</title>
        <authorList>
            <person name="Whitman W."/>
        </authorList>
    </citation>
    <scope>NUCLEOTIDE SEQUENCE [LARGE SCALE GENOMIC DNA]</scope>
    <source>
        <strain evidence="6 9">SIr-6563</strain>
    </source>
</reference>
<evidence type="ECO:0000256" key="3">
    <source>
        <dbReference type="ARBA" id="ARBA00023163"/>
    </source>
</evidence>
<protein>
    <submittedName>
        <fullName evidence="6">AraC family transcriptional regulator</fullName>
    </submittedName>
    <submittedName>
        <fullName evidence="7">Transcriptional regulator, AraC family</fullName>
    </submittedName>
</protein>
<evidence type="ECO:0000313" key="7">
    <source>
        <dbReference type="EMBL" id="SEI87066.1"/>
    </source>
</evidence>
<dbReference type="InterPro" id="IPR018060">
    <property type="entry name" value="HTH_AraC"/>
</dbReference>
<dbReference type="InterPro" id="IPR050204">
    <property type="entry name" value="AraC_XylS_family_regulators"/>
</dbReference>
<dbReference type="EMBL" id="FNZM01000001">
    <property type="protein sequence ID" value="SEI87066.1"/>
    <property type="molecule type" value="Genomic_DNA"/>
</dbReference>
<evidence type="ECO:0000259" key="5">
    <source>
        <dbReference type="PROSITE" id="PS01124"/>
    </source>
</evidence>
<dbReference type="GeneID" id="61304976"/>
<keyword evidence="9" id="KW-1185">Reference proteome</keyword>
<dbReference type="PANTHER" id="PTHR46796">
    <property type="entry name" value="HTH-TYPE TRANSCRIPTIONAL ACTIVATOR RHAS-RELATED"/>
    <property type="match status" value="1"/>
</dbReference>
<accession>A0A1A5X934</accession>
<dbReference type="InterPro" id="IPR009057">
    <property type="entry name" value="Homeodomain-like_sf"/>
</dbReference>
<keyword evidence="1" id="KW-0805">Transcription regulation</keyword>
<proteinExistence type="predicted"/>
<feature type="domain" description="HTH araC/xylS-type" evidence="5">
    <location>
        <begin position="29"/>
        <end position="127"/>
    </location>
</feature>
<dbReference type="EMBL" id="QJJV01000002">
    <property type="protein sequence ID" value="PXX19824.1"/>
    <property type="molecule type" value="Genomic_DNA"/>
</dbReference>
<dbReference type="PANTHER" id="PTHR46796:SF14">
    <property type="entry name" value="TRANSCRIPTIONAL REGULATORY PROTEIN"/>
    <property type="match status" value="1"/>
</dbReference>